<dbReference type="InterPro" id="IPR036860">
    <property type="entry name" value="SH2_dom_sf"/>
</dbReference>
<reference evidence="4" key="1">
    <citation type="submission" date="2023-05" db="EMBL/GenBank/DDBJ databases">
        <title>Nepenthes gracilis genome sequencing.</title>
        <authorList>
            <person name="Fukushima K."/>
        </authorList>
    </citation>
    <scope>NUCLEOTIDE SEQUENCE</scope>
    <source>
        <strain evidence="4">SING2019-196</strain>
    </source>
</reference>
<dbReference type="Gene3D" id="3.30.505.10">
    <property type="entry name" value="SH2 domain"/>
    <property type="match status" value="1"/>
</dbReference>
<keyword evidence="1 2" id="KW-0727">SH2 domain</keyword>
<evidence type="ECO:0000313" key="5">
    <source>
        <dbReference type="Proteomes" id="UP001279734"/>
    </source>
</evidence>
<feature type="domain" description="SH2" evidence="3">
    <location>
        <begin position="612"/>
        <end position="708"/>
    </location>
</feature>
<evidence type="ECO:0000259" key="3">
    <source>
        <dbReference type="PROSITE" id="PS50001"/>
    </source>
</evidence>
<dbReference type="GO" id="GO:0003700">
    <property type="term" value="F:DNA-binding transcription factor activity"/>
    <property type="evidence" value="ECO:0007669"/>
    <property type="project" value="InterPro"/>
</dbReference>
<gene>
    <name evidence="4" type="ORF">Nepgr_026086</name>
</gene>
<dbReference type="SUPFAM" id="SSF49899">
    <property type="entry name" value="Concanavalin A-like lectins/glucanases"/>
    <property type="match status" value="1"/>
</dbReference>
<dbReference type="EMBL" id="BSYO01000027">
    <property type="protein sequence ID" value="GMH24243.1"/>
    <property type="molecule type" value="Genomic_DNA"/>
</dbReference>
<protein>
    <recommendedName>
        <fullName evidence="3">SH2 domain-containing protein</fullName>
    </recommendedName>
</protein>
<evidence type="ECO:0000313" key="4">
    <source>
        <dbReference type="EMBL" id="GMH24243.1"/>
    </source>
</evidence>
<dbReference type="InterPro" id="IPR001217">
    <property type="entry name" value="STAT"/>
</dbReference>
<evidence type="ECO:0000256" key="2">
    <source>
        <dbReference type="PROSITE-ProRule" id="PRU00191"/>
    </source>
</evidence>
<name>A0AAD3T670_NEPGR</name>
<evidence type="ECO:0000256" key="1">
    <source>
        <dbReference type="ARBA" id="ARBA00022999"/>
    </source>
</evidence>
<accession>A0AAD3T670</accession>
<dbReference type="InterPro" id="IPR000980">
    <property type="entry name" value="SH2"/>
</dbReference>
<dbReference type="Proteomes" id="UP001279734">
    <property type="component" value="Unassembled WGS sequence"/>
</dbReference>
<dbReference type="AlphaFoldDB" id="A0AAD3T670"/>
<organism evidence="4 5">
    <name type="scientific">Nepenthes gracilis</name>
    <name type="common">Slender pitcher plant</name>
    <dbReference type="NCBI Taxonomy" id="150966"/>
    <lineage>
        <taxon>Eukaryota</taxon>
        <taxon>Viridiplantae</taxon>
        <taxon>Streptophyta</taxon>
        <taxon>Embryophyta</taxon>
        <taxon>Tracheophyta</taxon>
        <taxon>Spermatophyta</taxon>
        <taxon>Magnoliopsida</taxon>
        <taxon>eudicotyledons</taxon>
        <taxon>Gunneridae</taxon>
        <taxon>Pentapetalae</taxon>
        <taxon>Caryophyllales</taxon>
        <taxon>Nepenthaceae</taxon>
        <taxon>Nepenthes</taxon>
    </lineage>
</organism>
<dbReference type="PROSITE" id="PS50001">
    <property type="entry name" value="SH2"/>
    <property type="match status" value="1"/>
</dbReference>
<dbReference type="SUPFAM" id="SSF55550">
    <property type="entry name" value="SH2 domain"/>
    <property type="match status" value="1"/>
</dbReference>
<dbReference type="PANTHER" id="PTHR11801">
    <property type="entry name" value="SIGNAL TRANSDUCER AND ACTIVATOR OF TRANSCRIPTION"/>
    <property type="match status" value="1"/>
</dbReference>
<dbReference type="GO" id="GO:0007165">
    <property type="term" value="P:signal transduction"/>
    <property type="evidence" value="ECO:0007669"/>
    <property type="project" value="InterPro"/>
</dbReference>
<sequence>MDSCAVDDLGYSLLKDLKLEIERKNPTFSLCFWVYLLNSTPFSCTVLRQMNLATTDSAPLLVLNEEKKLILFPLHFLLKESPNPSDSTLMEVPCASSEVEFPMEKWVHVGCEVSTSFIRLHIDGKIVGEKSLDALPVKESDLCSLIYSTMDGDSEGFQGYVHDAKVLPLFSSIKNHHVEDPPLQLSIDNSSASEIEEDSDGVWSIVGGKASCRRNFSLDVVLLDAFGESVHREMEVVASLIYADDMASVEKPDDGEAPLLISYDGLEFSSYVRPSKLLQGRAVFKLKISQLSSKCDNRLFRIKFCIAKFETYPFLEALSPPIRCISRGRNTRISTITWKKLPSGVHLVNGSSCPGNDFWYSELQQNAVCEARPSPSSKRVKLGPDSASPVVKVDYSHEQPDEECNSHVWANSKVQSAFEKSTECKRENVVEAENSASDSESIGARNSFMKNMSCTREIISDLTIFKYCLGSLSERTFMLKEATSFTSDQEMEDLAEHVSLYSGCFRHRHQILIAKRLLEEGEGAWNLISQNSHHVQWENAVFEIEEQFMKISCCSIRSLTQQDLNLLRRISGCHEYMTRENFDKMWRWLYPVAFTISRDGINGLWASTSPKWVEGFITKEEVEYALQNPMGIQEPGTFMLRFPTSRSWPHPDAGSLVVTYVSRDYTLRHRVLSLDYSSGKLKHKKPLQELLLAEPELSRLGSMQDINV</sequence>
<keyword evidence="5" id="KW-1185">Reference proteome</keyword>
<dbReference type="InterPro" id="IPR013320">
    <property type="entry name" value="ConA-like_dom_sf"/>
</dbReference>
<comment type="caution">
    <text evidence="4">The sequence shown here is derived from an EMBL/GenBank/DDBJ whole genome shotgun (WGS) entry which is preliminary data.</text>
</comment>
<proteinExistence type="predicted"/>